<reference evidence="1 2" key="1">
    <citation type="submission" date="2020-03" db="EMBL/GenBank/DDBJ databases">
        <title>Variable regions in the genome of staphylococcal bacteriophage Twort.</title>
        <authorList>
            <person name="Glowacka-Rutkowska A."/>
            <person name="Gawor J."/>
            <person name="Lobocka M."/>
        </authorList>
    </citation>
    <scope>NUCLEOTIDE SEQUENCE [LARGE SCALE GENOMIC DNA]</scope>
</reference>
<accession>A0A6H0X5Q7</accession>
<gene>
    <name evidence="1" type="ORF">TwortDSMZ_169</name>
</gene>
<organism evidence="1 2">
    <name type="scientific">Staphylococcus phage Twort (strain DSM 17442 / HER 48)</name>
    <name type="common">Bacteriophage Twort</name>
    <dbReference type="NCBI Taxonomy" id="2908167"/>
    <lineage>
        <taxon>Viruses</taxon>
        <taxon>Duplodnaviria</taxon>
        <taxon>Heunggongvirae</taxon>
        <taxon>Uroviricota</taxon>
        <taxon>Caudoviricetes</taxon>
        <taxon>Herelleviridae</taxon>
        <taxon>Twortvirinae</taxon>
        <taxon>Twortvirus</taxon>
        <taxon>Twortvirus twort</taxon>
    </lineage>
</organism>
<dbReference type="Gene3D" id="1.10.10.60">
    <property type="entry name" value="Homeodomain-like"/>
    <property type="match status" value="1"/>
</dbReference>
<organismHost>
    <name type="scientific">Twortvirus twort</name>
    <dbReference type="NCBI Taxonomy" id="55510"/>
</organismHost>
<sequence>MIIYLNNEEKNLVKENKYTPLESKFKTKKEKDIVEMYRKGHPVNDICNVHNISMGMLYTVVNNHKLGKRNVTKGLLSKIKHILNNKNKLENLINDYGKLTNKEIYSKYQIHKNGLYYILDLYNIERKQDTKDEVLSDNIVIEE</sequence>
<dbReference type="Proteomes" id="UP000503318">
    <property type="component" value="Segment"/>
</dbReference>
<name>A0A6H0X5Q7_BPTWO</name>
<evidence type="ECO:0000313" key="2">
    <source>
        <dbReference type="Proteomes" id="UP000503318"/>
    </source>
</evidence>
<dbReference type="RefSeq" id="YP_238629.1">
    <property type="nucleotide sequence ID" value="NC_007021.1"/>
</dbReference>
<protein>
    <submittedName>
        <fullName evidence="1">Uncharacterized protein</fullName>
    </submittedName>
</protein>
<dbReference type="OrthoDB" id="13700at10239"/>
<dbReference type="KEGG" id="vg:5130316"/>
<evidence type="ECO:0000313" key="1">
    <source>
        <dbReference type="EMBL" id="QIW89167.1"/>
    </source>
</evidence>
<dbReference type="EMBL" id="MT151386">
    <property type="protein sequence ID" value="QIW89167.1"/>
    <property type="molecule type" value="Genomic_DNA"/>
</dbReference>
<proteinExistence type="predicted"/>